<evidence type="ECO:0000313" key="2">
    <source>
        <dbReference type="EMBL" id="KAJ7749101.1"/>
    </source>
</evidence>
<gene>
    <name evidence="2" type="ORF">B0H16DRAFT_1461277</name>
</gene>
<protein>
    <submittedName>
        <fullName evidence="2">Uncharacterized protein</fullName>
    </submittedName>
</protein>
<evidence type="ECO:0000256" key="1">
    <source>
        <dbReference type="SAM" id="MobiDB-lite"/>
    </source>
</evidence>
<organism evidence="2 3">
    <name type="scientific">Mycena metata</name>
    <dbReference type="NCBI Taxonomy" id="1033252"/>
    <lineage>
        <taxon>Eukaryota</taxon>
        <taxon>Fungi</taxon>
        <taxon>Dikarya</taxon>
        <taxon>Basidiomycota</taxon>
        <taxon>Agaricomycotina</taxon>
        <taxon>Agaricomycetes</taxon>
        <taxon>Agaricomycetidae</taxon>
        <taxon>Agaricales</taxon>
        <taxon>Marasmiineae</taxon>
        <taxon>Mycenaceae</taxon>
        <taxon>Mycena</taxon>
    </lineage>
</organism>
<dbReference type="AlphaFoldDB" id="A0AAD7N6S1"/>
<keyword evidence="3" id="KW-1185">Reference proteome</keyword>
<dbReference type="EMBL" id="JARKIB010000070">
    <property type="protein sequence ID" value="KAJ7749101.1"/>
    <property type="molecule type" value="Genomic_DNA"/>
</dbReference>
<comment type="caution">
    <text evidence="2">The sequence shown here is derived from an EMBL/GenBank/DDBJ whole genome shotgun (WGS) entry which is preliminary data.</text>
</comment>
<accession>A0AAD7N6S1</accession>
<dbReference type="Proteomes" id="UP001215598">
    <property type="component" value="Unassembled WGS sequence"/>
</dbReference>
<proteinExistence type="predicted"/>
<sequence>MAPNKTTELFRGNGTAEKAHTWLRSLEQTGRWDAEEKEKLYRLEKGLHPGSQAEEWLEALDVREKANWKALMAAFEKKWAKPKASRRGQDFVIQELLANKLDHGDLGKDVKDEDGTSVLSHVAWAETVRNLLGELPGGNAAMMLKSAVRKTLPVEFRTLVEDQNSTTWEKYLKAVEDVQLDRISDTVEVREIHARTSNSPIPRTPSDVFAAQLLQSLGLSDLARKVGSPLRAPPTPYTNPRGIYIPRRPDSRSRRYQLPHPIPSANRSRPVNLSGDPARDVNVLRRIAESPHTYAADPAGIQRYTSDFAAWMSQNGNIQSPDYVSFPFTPGTTNPGSRECFRCGKLTVPPHFGTRVCLAQNGTKVHARETNL</sequence>
<name>A0AAD7N6S1_9AGAR</name>
<evidence type="ECO:0000313" key="3">
    <source>
        <dbReference type="Proteomes" id="UP001215598"/>
    </source>
</evidence>
<reference evidence="2" key="1">
    <citation type="submission" date="2023-03" db="EMBL/GenBank/DDBJ databases">
        <title>Massive genome expansion in bonnet fungi (Mycena s.s.) driven by repeated elements and novel gene families across ecological guilds.</title>
        <authorList>
            <consortium name="Lawrence Berkeley National Laboratory"/>
            <person name="Harder C.B."/>
            <person name="Miyauchi S."/>
            <person name="Viragh M."/>
            <person name="Kuo A."/>
            <person name="Thoen E."/>
            <person name="Andreopoulos B."/>
            <person name="Lu D."/>
            <person name="Skrede I."/>
            <person name="Drula E."/>
            <person name="Henrissat B."/>
            <person name="Morin E."/>
            <person name="Kohler A."/>
            <person name="Barry K."/>
            <person name="LaButti K."/>
            <person name="Morin E."/>
            <person name="Salamov A."/>
            <person name="Lipzen A."/>
            <person name="Mereny Z."/>
            <person name="Hegedus B."/>
            <person name="Baldrian P."/>
            <person name="Stursova M."/>
            <person name="Weitz H."/>
            <person name="Taylor A."/>
            <person name="Grigoriev I.V."/>
            <person name="Nagy L.G."/>
            <person name="Martin F."/>
            <person name="Kauserud H."/>
        </authorList>
    </citation>
    <scope>NUCLEOTIDE SEQUENCE</scope>
    <source>
        <strain evidence="2">CBHHK182m</strain>
    </source>
</reference>
<feature type="region of interest" description="Disordered" evidence="1">
    <location>
        <begin position="226"/>
        <end position="277"/>
    </location>
</feature>